<dbReference type="GO" id="GO:0005840">
    <property type="term" value="C:ribosome"/>
    <property type="evidence" value="ECO:0007669"/>
    <property type="project" value="UniProtKB-KW"/>
</dbReference>
<dbReference type="GO" id="GO:0006412">
    <property type="term" value="P:translation"/>
    <property type="evidence" value="ECO:0007669"/>
    <property type="project" value="InterPro"/>
</dbReference>
<dbReference type="InterPro" id="IPR038380">
    <property type="entry name" value="Ribosomal_bS21_sf"/>
</dbReference>
<evidence type="ECO:0000313" key="4">
    <source>
        <dbReference type="EMBL" id="KKK51871.1"/>
    </source>
</evidence>
<keyword evidence="3" id="KW-0687">Ribonucleoprotein</keyword>
<organism evidence="4">
    <name type="scientific">marine sediment metagenome</name>
    <dbReference type="NCBI Taxonomy" id="412755"/>
    <lineage>
        <taxon>unclassified sequences</taxon>
        <taxon>metagenomes</taxon>
        <taxon>ecological metagenomes</taxon>
    </lineage>
</organism>
<evidence type="ECO:0000256" key="2">
    <source>
        <dbReference type="ARBA" id="ARBA00022980"/>
    </source>
</evidence>
<evidence type="ECO:0000256" key="1">
    <source>
        <dbReference type="ARBA" id="ARBA00006640"/>
    </source>
</evidence>
<gene>
    <name evidence="4" type="ORF">LCGC14_3110610</name>
</gene>
<accession>A0A0F8YV66</accession>
<sequence length="60" mass="7188">MAHKIRVKIIARVNEDIERLLGRFKKSVAKSGILRVLKDKRHYVKPSALRHKKRTERKRK</sequence>
<dbReference type="HAMAP" id="MF_00358">
    <property type="entry name" value="Ribosomal_bS21"/>
    <property type="match status" value="1"/>
</dbReference>
<proteinExistence type="inferred from homology"/>
<keyword evidence="2" id="KW-0689">Ribosomal protein</keyword>
<protein>
    <recommendedName>
        <fullName evidence="5">30S ribosomal protein S21</fullName>
    </recommendedName>
</protein>
<dbReference type="AlphaFoldDB" id="A0A0F8YV66"/>
<comment type="similarity">
    <text evidence="1">Belongs to the bacterial ribosomal protein bS21 family.</text>
</comment>
<name>A0A0F8YV66_9ZZZZ</name>
<dbReference type="GO" id="GO:0003735">
    <property type="term" value="F:structural constituent of ribosome"/>
    <property type="evidence" value="ECO:0007669"/>
    <property type="project" value="InterPro"/>
</dbReference>
<comment type="caution">
    <text evidence="4">The sequence shown here is derived from an EMBL/GenBank/DDBJ whole genome shotgun (WGS) entry which is preliminary data.</text>
</comment>
<dbReference type="GO" id="GO:1990904">
    <property type="term" value="C:ribonucleoprotein complex"/>
    <property type="evidence" value="ECO:0007669"/>
    <property type="project" value="UniProtKB-KW"/>
</dbReference>
<dbReference type="Gene3D" id="1.20.5.1150">
    <property type="entry name" value="Ribosomal protein S8"/>
    <property type="match status" value="1"/>
</dbReference>
<dbReference type="EMBL" id="LAZR01067293">
    <property type="protein sequence ID" value="KKK51871.1"/>
    <property type="molecule type" value="Genomic_DNA"/>
</dbReference>
<reference evidence="4" key="1">
    <citation type="journal article" date="2015" name="Nature">
        <title>Complex archaea that bridge the gap between prokaryotes and eukaryotes.</title>
        <authorList>
            <person name="Spang A."/>
            <person name="Saw J.H."/>
            <person name="Jorgensen S.L."/>
            <person name="Zaremba-Niedzwiedzka K."/>
            <person name="Martijn J."/>
            <person name="Lind A.E."/>
            <person name="van Eijk R."/>
            <person name="Schleper C."/>
            <person name="Guy L."/>
            <person name="Ettema T.J."/>
        </authorList>
    </citation>
    <scope>NUCLEOTIDE SEQUENCE</scope>
</reference>
<dbReference type="PRINTS" id="PR00976">
    <property type="entry name" value="RIBOSOMALS21"/>
</dbReference>
<evidence type="ECO:0008006" key="5">
    <source>
        <dbReference type="Google" id="ProtNLM"/>
    </source>
</evidence>
<dbReference type="Pfam" id="PF01165">
    <property type="entry name" value="Ribosomal_S21"/>
    <property type="match status" value="1"/>
</dbReference>
<evidence type="ECO:0000256" key="3">
    <source>
        <dbReference type="ARBA" id="ARBA00023274"/>
    </source>
</evidence>
<dbReference type="NCBIfam" id="TIGR00030">
    <property type="entry name" value="S21p"/>
    <property type="match status" value="1"/>
</dbReference>
<dbReference type="InterPro" id="IPR001911">
    <property type="entry name" value="Ribosomal_bS21"/>
</dbReference>